<dbReference type="Gene3D" id="2.90.10.10">
    <property type="entry name" value="Bulb-type lectin domain"/>
    <property type="match status" value="1"/>
</dbReference>
<reference evidence="3" key="1">
    <citation type="journal article" date="2020" name="bioRxiv">
        <title>Comparative genomics of Chlamydomonas.</title>
        <authorList>
            <person name="Craig R.J."/>
            <person name="Hasan A.R."/>
            <person name="Ness R.W."/>
            <person name="Keightley P.D."/>
        </authorList>
    </citation>
    <scope>NUCLEOTIDE SEQUENCE</scope>
    <source>
        <strain evidence="3">CCAP 11/70</strain>
    </source>
</reference>
<evidence type="ECO:0000256" key="2">
    <source>
        <dbReference type="SAM" id="SignalP"/>
    </source>
</evidence>
<keyword evidence="4" id="KW-1185">Reference proteome</keyword>
<dbReference type="Proteomes" id="UP000612055">
    <property type="component" value="Unassembled WGS sequence"/>
</dbReference>
<feature type="compositionally biased region" description="Pro residues" evidence="1">
    <location>
        <begin position="99"/>
        <end position="128"/>
    </location>
</feature>
<name>A0A835XUW2_9CHLO</name>
<dbReference type="InterPro" id="IPR036426">
    <property type="entry name" value="Bulb-type_lectin_dom_sf"/>
</dbReference>
<keyword evidence="2" id="KW-0732">Signal</keyword>
<feature type="compositionally biased region" description="Pro residues" evidence="1">
    <location>
        <begin position="48"/>
        <end position="69"/>
    </location>
</feature>
<dbReference type="CDD" id="cd00161">
    <property type="entry name" value="beta-trefoil_Ricin-like"/>
    <property type="match status" value="1"/>
</dbReference>
<dbReference type="SUPFAM" id="SSF50370">
    <property type="entry name" value="Ricin B-like lectins"/>
    <property type="match status" value="1"/>
</dbReference>
<feature type="compositionally biased region" description="Pro residues" evidence="1">
    <location>
        <begin position="78"/>
        <end position="88"/>
    </location>
</feature>
<sequence length="569" mass="61865">MALLVDCGRLVLLAALLMALPLGQAARGVAEEDGFVTGRELLQSTRSPPSPPKQRPPPSPPKARPPPSPPKERSPPLAKSPPSPPKTKSPPAAKSPPEVSSPPSPPGRVRSPPSPPRTRSPPSPPKGRSPPVGKSPKLSPPPPAGYTSMVSSDDCPTSIRRCRTDAPTCALYGKATSTDVWACNRLYSPNGYYFLEIDMMRMVYVRGLNMIPVFSTIGVDLTLPDYMDFGDDPTALVVTNEGTWVQQSANGSIVYTSSESWGTSFPDRAGPAFAPYTLSVADNGELMILNKNGKKAWTSAATAVAFCAENRIVKWKQYLKPDQDSWMTCVCADGQVNIVYWIDRSGPGSQCFDFPDPLILLSDINPYASAPSLALGFAAPVVTKPGDALTIAALDPTNDNLQWVFEQVGKTADDQWLDFDDYDVISYYRLRHNTFEGLCATAYKGSAKVTMETCDRKAIGQQFLVERVTSQRIALQARIEFDDPQTPHCLTVTGTKAGATLTQSKCTYGPSQRFRYYLPPASRRSLQTVPAIGEADGDVLPWERPDLDLAALPEWKRALVEEYRAGKAQ</sequence>
<proteinExistence type="predicted"/>
<protein>
    <recommendedName>
        <fullName evidence="5">Bulb-type lectin domain-containing protein</fullName>
    </recommendedName>
</protein>
<accession>A0A835XUW2</accession>
<evidence type="ECO:0008006" key="5">
    <source>
        <dbReference type="Google" id="ProtNLM"/>
    </source>
</evidence>
<feature type="signal peptide" evidence="2">
    <location>
        <begin position="1"/>
        <end position="25"/>
    </location>
</feature>
<dbReference type="EMBL" id="JAEHOE010000080">
    <property type="protein sequence ID" value="KAG2488751.1"/>
    <property type="molecule type" value="Genomic_DNA"/>
</dbReference>
<evidence type="ECO:0000313" key="3">
    <source>
        <dbReference type="EMBL" id="KAG2488751.1"/>
    </source>
</evidence>
<comment type="caution">
    <text evidence="3">The sequence shown here is derived from an EMBL/GenBank/DDBJ whole genome shotgun (WGS) entry which is preliminary data.</text>
</comment>
<dbReference type="AlphaFoldDB" id="A0A835XUW2"/>
<organism evidence="3 4">
    <name type="scientific">Edaphochlamys debaryana</name>
    <dbReference type="NCBI Taxonomy" id="47281"/>
    <lineage>
        <taxon>Eukaryota</taxon>
        <taxon>Viridiplantae</taxon>
        <taxon>Chlorophyta</taxon>
        <taxon>core chlorophytes</taxon>
        <taxon>Chlorophyceae</taxon>
        <taxon>CS clade</taxon>
        <taxon>Chlamydomonadales</taxon>
        <taxon>Chlamydomonadales incertae sedis</taxon>
        <taxon>Edaphochlamys</taxon>
    </lineage>
</organism>
<feature type="region of interest" description="Disordered" evidence="1">
    <location>
        <begin position="36"/>
        <end position="156"/>
    </location>
</feature>
<gene>
    <name evidence="3" type="ORF">HYH03_012749</name>
</gene>
<evidence type="ECO:0000313" key="4">
    <source>
        <dbReference type="Proteomes" id="UP000612055"/>
    </source>
</evidence>
<feature type="chain" id="PRO_5033036427" description="Bulb-type lectin domain-containing protein" evidence="2">
    <location>
        <begin position="26"/>
        <end position="569"/>
    </location>
</feature>
<evidence type="ECO:0000256" key="1">
    <source>
        <dbReference type="SAM" id="MobiDB-lite"/>
    </source>
</evidence>
<feature type="compositionally biased region" description="Low complexity" evidence="1">
    <location>
        <begin position="89"/>
        <end position="98"/>
    </location>
</feature>
<dbReference type="InterPro" id="IPR035992">
    <property type="entry name" value="Ricin_B-like_lectins"/>
</dbReference>
<dbReference type="Gene3D" id="2.80.10.50">
    <property type="match status" value="1"/>
</dbReference>